<sequence length="109" mass="12091">MELVALWTAGTIESDEMRRLYAALLRERSLSRSSPLHLHPSGEEADVDHQSIAIPDDEPDERFLQPAQMVTLTGHRADPSPACPAGAASSGNAENKIEYQFRIPWGRRP</sequence>
<evidence type="ECO:0000313" key="1">
    <source>
        <dbReference type="EMBL" id="RDJ01485.1"/>
    </source>
</evidence>
<dbReference type="OrthoDB" id="8372059at2"/>
<accession>A0A370KE05</accession>
<dbReference type="Proteomes" id="UP000254939">
    <property type="component" value="Unassembled WGS sequence"/>
</dbReference>
<gene>
    <name evidence="1" type="ORF">B5K06_33870</name>
</gene>
<reference evidence="1 2" key="1">
    <citation type="submission" date="2017-03" db="EMBL/GenBank/DDBJ databases">
        <title>Genome analysis of Rhizobial strains effectives or ineffectives for nitrogen fixation isolated from bean seeds.</title>
        <authorList>
            <person name="Peralta H."/>
            <person name="Aguilar-Vera A."/>
            <person name="Mora Y."/>
            <person name="Vargas-Lagunas C."/>
            <person name="Girard L."/>
            <person name="Mora J."/>
        </authorList>
    </citation>
    <scope>NUCLEOTIDE SEQUENCE [LARGE SCALE GENOMIC DNA]</scope>
    <source>
        <strain evidence="1 2">CCGM3</strain>
    </source>
</reference>
<dbReference type="AlphaFoldDB" id="A0A370KE05"/>
<dbReference type="EMBL" id="NAAC01000051">
    <property type="protein sequence ID" value="RDJ01485.1"/>
    <property type="molecule type" value="Genomic_DNA"/>
</dbReference>
<comment type="caution">
    <text evidence="1">The sequence shown here is derived from an EMBL/GenBank/DDBJ whole genome shotgun (WGS) entry which is preliminary data.</text>
</comment>
<evidence type="ECO:0000313" key="2">
    <source>
        <dbReference type="Proteomes" id="UP000254939"/>
    </source>
</evidence>
<protein>
    <submittedName>
        <fullName evidence="1">Uncharacterized protein</fullName>
    </submittedName>
</protein>
<organism evidence="1 2">
    <name type="scientific">Rhizobium grahamii</name>
    <dbReference type="NCBI Taxonomy" id="1120045"/>
    <lineage>
        <taxon>Bacteria</taxon>
        <taxon>Pseudomonadati</taxon>
        <taxon>Pseudomonadota</taxon>
        <taxon>Alphaproteobacteria</taxon>
        <taxon>Hyphomicrobiales</taxon>
        <taxon>Rhizobiaceae</taxon>
        <taxon>Rhizobium/Agrobacterium group</taxon>
        <taxon>Rhizobium</taxon>
    </lineage>
</organism>
<name>A0A370KE05_9HYPH</name>
<proteinExistence type="predicted"/>